<dbReference type="SMART" id="SM00388">
    <property type="entry name" value="HisKA"/>
    <property type="match status" value="1"/>
</dbReference>
<dbReference type="InterPro" id="IPR001789">
    <property type="entry name" value="Sig_transdc_resp-reg_receiver"/>
</dbReference>
<dbReference type="Gene3D" id="3.30.565.10">
    <property type="entry name" value="Histidine kinase-like ATPase, C-terminal domain"/>
    <property type="match status" value="1"/>
</dbReference>
<gene>
    <name evidence="24" type="ORF">SAMN05192548_102472</name>
</gene>
<dbReference type="PROSITE" id="PS50109">
    <property type="entry name" value="HIS_KIN"/>
    <property type="match status" value="1"/>
</dbReference>
<evidence type="ECO:0000313" key="24">
    <source>
        <dbReference type="EMBL" id="SHK49528.1"/>
    </source>
</evidence>
<dbReference type="Gene3D" id="3.40.50.2300">
    <property type="match status" value="1"/>
</dbReference>
<dbReference type="GO" id="GO:0016020">
    <property type="term" value="C:membrane"/>
    <property type="evidence" value="ECO:0007669"/>
    <property type="project" value="UniProtKB-SubCell"/>
</dbReference>
<evidence type="ECO:0000256" key="16">
    <source>
        <dbReference type="ARBA" id="ARBA00070152"/>
    </source>
</evidence>
<dbReference type="PROSITE" id="PS50113">
    <property type="entry name" value="PAC"/>
    <property type="match status" value="1"/>
</dbReference>
<keyword evidence="12" id="KW-0902">Two-component regulatory system</keyword>
<dbReference type="InterPro" id="IPR003594">
    <property type="entry name" value="HATPase_dom"/>
</dbReference>
<evidence type="ECO:0000256" key="7">
    <source>
        <dbReference type="ARBA" id="ARBA00022729"/>
    </source>
</evidence>
<dbReference type="GO" id="GO:0000155">
    <property type="term" value="F:phosphorelay sensor kinase activity"/>
    <property type="evidence" value="ECO:0007669"/>
    <property type="project" value="InterPro"/>
</dbReference>
<dbReference type="PANTHER" id="PTHR43047">
    <property type="entry name" value="TWO-COMPONENT HISTIDINE PROTEIN KINASE"/>
    <property type="match status" value="1"/>
</dbReference>
<dbReference type="InterPro" id="IPR003660">
    <property type="entry name" value="HAMP_dom"/>
</dbReference>
<dbReference type="InterPro" id="IPR003661">
    <property type="entry name" value="HisK_dim/P_dom"/>
</dbReference>
<dbReference type="Pfam" id="PF00072">
    <property type="entry name" value="Response_reg"/>
    <property type="match status" value="1"/>
</dbReference>
<organism evidence="24 25">
    <name type="scientific">Paraburkholderia terricola</name>
    <dbReference type="NCBI Taxonomy" id="169427"/>
    <lineage>
        <taxon>Bacteria</taxon>
        <taxon>Pseudomonadati</taxon>
        <taxon>Pseudomonadota</taxon>
        <taxon>Betaproteobacteria</taxon>
        <taxon>Burkholderiales</taxon>
        <taxon>Burkholderiaceae</taxon>
        <taxon>Paraburkholderia</taxon>
    </lineage>
</organism>
<dbReference type="PANTHER" id="PTHR43047:SF64">
    <property type="entry name" value="HISTIDINE KINASE CONTAINING CHEY-HOMOLOGOUS RECEIVER DOMAIN AND PAS DOMAIN-RELATED"/>
    <property type="match status" value="1"/>
</dbReference>
<evidence type="ECO:0000256" key="10">
    <source>
        <dbReference type="ARBA" id="ARBA00022840"/>
    </source>
</evidence>
<dbReference type="CDD" id="cd00082">
    <property type="entry name" value="HisKA"/>
    <property type="match status" value="1"/>
</dbReference>
<reference evidence="24 25" key="1">
    <citation type="submission" date="2016-11" db="EMBL/GenBank/DDBJ databases">
        <authorList>
            <person name="Jaros S."/>
            <person name="Januszkiewicz K."/>
            <person name="Wedrychowicz H."/>
        </authorList>
    </citation>
    <scope>NUCLEOTIDE SEQUENCE [LARGE SCALE GENOMIC DNA]</scope>
    <source>
        <strain evidence="24 25">LMG 20594</strain>
    </source>
</reference>
<feature type="domain" description="PAC" evidence="23">
    <location>
        <begin position="398"/>
        <end position="450"/>
    </location>
</feature>
<evidence type="ECO:0000256" key="1">
    <source>
        <dbReference type="ARBA" id="ARBA00000085"/>
    </source>
</evidence>
<dbReference type="Pfam" id="PF08448">
    <property type="entry name" value="PAS_4"/>
    <property type="match status" value="1"/>
</dbReference>
<evidence type="ECO:0000256" key="6">
    <source>
        <dbReference type="ARBA" id="ARBA00022692"/>
    </source>
</evidence>
<dbReference type="SUPFAM" id="SSF47384">
    <property type="entry name" value="Homodimeric domain of signal transducing histidine kinase"/>
    <property type="match status" value="1"/>
</dbReference>
<dbReference type="Pfam" id="PF00512">
    <property type="entry name" value="HisKA"/>
    <property type="match status" value="1"/>
</dbReference>
<keyword evidence="18" id="KW-0175">Coiled coil</keyword>
<keyword evidence="9" id="KW-0418">Kinase</keyword>
<evidence type="ECO:0000256" key="18">
    <source>
        <dbReference type="SAM" id="Coils"/>
    </source>
</evidence>
<evidence type="ECO:0000313" key="25">
    <source>
        <dbReference type="Proteomes" id="UP000184395"/>
    </source>
</evidence>
<dbReference type="InterPro" id="IPR000700">
    <property type="entry name" value="PAS-assoc_C"/>
</dbReference>
<accession>A0A1M6SY83</accession>
<keyword evidence="6 19" id="KW-0812">Transmembrane</keyword>
<evidence type="ECO:0000256" key="14">
    <source>
        <dbReference type="ARBA" id="ARBA00023136"/>
    </source>
</evidence>
<dbReference type="SUPFAM" id="SSF55785">
    <property type="entry name" value="PYP-like sensor domain (PAS domain)"/>
    <property type="match status" value="1"/>
</dbReference>
<dbReference type="PROSITE" id="PS50112">
    <property type="entry name" value="PAS"/>
    <property type="match status" value="1"/>
</dbReference>
<evidence type="ECO:0000256" key="3">
    <source>
        <dbReference type="ARBA" id="ARBA00012438"/>
    </source>
</evidence>
<evidence type="ECO:0000256" key="4">
    <source>
        <dbReference type="ARBA" id="ARBA00022553"/>
    </source>
</evidence>
<keyword evidence="10" id="KW-0067">ATP-binding</keyword>
<feature type="domain" description="PAS" evidence="22">
    <location>
        <begin position="324"/>
        <end position="395"/>
    </location>
</feature>
<dbReference type="Pfam" id="PF02518">
    <property type="entry name" value="HATPase_c"/>
    <property type="match status" value="1"/>
</dbReference>
<keyword evidence="4 17" id="KW-0597">Phosphoprotein</keyword>
<evidence type="ECO:0000256" key="9">
    <source>
        <dbReference type="ARBA" id="ARBA00022777"/>
    </source>
</evidence>
<feature type="coiled-coil region" evidence="18">
    <location>
        <begin position="434"/>
        <end position="479"/>
    </location>
</feature>
<dbReference type="Proteomes" id="UP000184395">
    <property type="component" value="Unassembled WGS sequence"/>
</dbReference>
<dbReference type="FunFam" id="1.10.287.130:FF:000004">
    <property type="entry name" value="Ethylene receptor 1"/>
    <property type="match status" value="1"/>
</dbReference>
<dbReference type="Gene3D" id="1.10.287.130">
    <property type="match status" value="1"/>
</dbReference>
<evidence type="ECO:0000256" key="5">
    <source>
        <dbReference type="ARBA" id="ARBA00022679"/>
    </source>
</evidence>
<dbReference type="InterPro" id="IPR036097">
    <property type="entry name" value="HisK_dim/P_sf"/>
</dbReference>
<evidence type="ECO:0000256" key="19">
    <source>
        <dbReference type="SAM" id="Phobius"/>
    </source>
</evidence>
<keyword evidence="5" id="KW-0808">Transferase</keyword>
<dbReference type="CDD" id="cd16922">
    <property type="entry name" value="HATPase_EvgS-ArcB-TorS-like"/>
    <property type="match status" value="1"/>
</dbReference>
<proteinExistence type="predicted"/>
<protein>
    <recommendedName>
        <fullName evidence="16">Virulence sensor protein BvgS</fullName>
        <ecNumber evidence="3">2.7.13.3</ecNumber>
    </recommendedName>
</protein>
<dbReference type="InterPro" id="IPR035965">
    <property type="entry name" value="PAS-like_dom_sf"/>
</dbReference>
<evidence type="ECO:0000259" key="20">
    <source>
        <dbReference type="PROSITE" id="PS50109"/>
    </source>
</evidence>
<dbReference type="InterPro" id="IPR004358">
    <property type="entry name" value="Sig_transdc_His_kin-like_C"/>
</dbReference>
<keyword evidence="8" id="KW-0547">Nucleotide-binding</keyword>
<comment type="function">
    <text evidence="15">Member of the two-component regulatory system BvgS/BvgA. Phosphorylates BvgA via a four-step phosphorelay in response to environmental signals.</text>
</comment>
<dbReference type="SUPFAM" id="SSF52172">
    <property type="entry name" value="CheY-like"/>
    <property type="match status" value="1"/>
</dbReference>
<dbReference type="Gene3D" id="3.30.450.20">
    <property type="entry name" value="PAS domain"/>
    <property type="match status" value="1"/>
</dbReference>
<evidence type="ECO:0000256" key="11">
    <source>
        <dbReference type="ARBA" id="ARBA00022989"/>
    </source>
</evidence>
<dbReference type="SMART" id="SM00091">
    <property type="entry name" value="PAS"/>
    <property type="match status" value="1"/>
</dbReference>
<evidence type="ECO:0000256" key="13">
    <source>
        <dbReference type="ARBA" id="ARBA00023026"/>
    </source>
</evidence>
<feature type="modified residue" description="4-aspartylphosphate" evidence="17">
    <location>
        <position position="775"/>
    </location>
</feature>
<dbReference type="Gene3D" id="6.10.340.10">
    <property type="match status" value="1"/>
</dbReference>
<dbReference type="AlphaFoldDB" id="A0A1M6SY83"/>
<comment type="catalytic activity">
    <reaction evidence="1">
        <text>ATP + protein L-histidine = ADP + protein N-phospho-L-histidine.</text>
        <dbReference type="EC" id="2.7.13.3"/>
    </reaction>
</comment>
<dbReference type="EC" id="2.7.13.3" evidence="3"/>
<dbReference type="InterPro" id="IPR036890">
    <property type="entry name" value="HATPase_C_sf"/>
</dbReference>
<evidence type="ECO:0000256" key="2">
    <source>
        <dbReference type="ARBA" id="ARBA00004370"/>
    </source>
</evidence>
<dbReference type="RefSeq" id="WP_073430547.1">
    <property type="nucleotide sequence ID" value="NZ_CADFGY010000017.1"/>
</dbReference>
<dbReference type="NCBIfam" id="TIGR00229">
    <property type="entry name" value="sensory_box"/>
    <property type="match status" value="1"/>
</dbReference>
<keyword evidence="7" id="KW-0732">Signal</keyword>
<dbReference type="InterPro" id="IPR000014">
    <property type="entry name" value="PAS"/>
</dbReference>
<dbReference type="InterPro" id="IPR011006">
    <property type="entry name" value="CheY-like_superfamily"/>
</dbReference>
<keyword evidence="14 19" id="KW-0472">Membrane</keyword>
<feature type="domain" description="Histidine kinase" evidence="20">
    <location>
        <begin position="486"/>
        <end position="703"/>
    </location>
</feature>
<evidence type="ECO:0000256" key="8">
    <source>
        <dbReference type="ARBA" id="ARBA00022741"/>
    </source>
</evidence>
<dbReference type="GO" id="GO:0005524">
    <property type="term" value="F:ATP binding"/>
    <property type="evidence" value="ECO:0007669"/>
    <property type="project" value="UniProtKB-KW"/>
</dbReference>
<dbReference type="PROSITE" id="PS51257">
    <property type="entry name" value="PROKAR_LIPOPROTEIN"/>
    <property type="match status" value="1"/>
</dbReference>
<name>A0A1M6SY83_9BURK</name>
<dbReference type="EMBL" id="FRAB01000024">
    <property type="protein sequence ID" value="SHK49528.1"/>
    <property type="molecule type" value="Genomic_DNA"/>
</dbReference>
<evidence type="ECO:0000256" key="15">
    <source>
        <dbReference type="ARBA" id="ARBA00058004"/>
    </source>
</evidence>
<dbReference type="PROSITE" id="PS50110">
    <property type="entry name" value="RESPONSE_REGULATORY"/>
    <property type="match status" value="1"/>
</dbReference>
<feature type="coiled-coil region" evidence="18">
    <location>
        <begin position="268"/>
        <end position="299"/>
    </location>
</feature>
<evidence type="ECO:0000256" key="12">
    <source>
        <dbReference type="ARBA" id="ARBA00023012"/>
    </source>
</evidence>
<comment type="subcellular location">
    <subcellularLocation>
        <location evidence="2">Membrane</location>
    </subcellularLocation>
</comment>
<dbReference type="SUPFAM" id="SSF55874">
    <property type="entry name" value="ATPase domain of HSP90 chaperone/DNA topoisomerase II/histidine kinase"/>
    <property type="match status" value="1"/>
</dbReference>
<dbReference type="PRINTS" id="PR00344">
    <property type="entry name" value="BCTRLSENSOR"/>
</dbReference>
<sequence>MKLPLPQSLTAQFALVVSCLAALVVVVGATTIYSLTGSAYAIRQLAEQRLARLEDAQGLAQHTLMIERMALQLSSDDTVDAVRETHRHILDELSSFDRLMDRVASATTGEDVGVDALALRRSSQHFRNTVNIEAQVRETALSASATPMSASQPGASLASLDDDLRRQADTLAVAARRQSDYFTHKYREAVQDLAEHSDRTRRWVIGEVAISLLLAWLIASAFLGRHVVARLRQVSHSLRHGDVDSAQAGVPVHGGDEIADMARAVEQFLEDRRQRRQAEDALKELNAELEARVARRTAELSTALAGRTAEIVERQHAEEAARASEHFLNSIVEHIPDTIFVKDAATLRFVRFNKAGEQLLGYRREELIGKSVHDLFPAREASFFAQKDRAVLESRQMIDVPEELVHTRHGTRLVHTMKIPIVDVHGEPKFLLGISRDITEHKRAEEELRRYREHLEDMIRERTAELAVAKERADAANQAKSDFLAHMSHELRTPLNGILGYAQILKRDKNFDQRQIDGLTVIQRSGEYLLALINDILDMAKIDAARVELNMSDIPLDRFINFVAETIRVKATEKGLAFALEMPPDLPAGVRVDEKRLRQVLLNLLSNAIRFTDEGSVRLCVGFSPPGRLRFEVRDTGIGIDREHLEAIFRAFEQVGDVSHRHGGTGLGLAISRQLVRLMGGEIHVESRRGAGSTFWFELDVPVVAPIAAVVPPEWAASGYKGPRKTVLVVDDVAENRAVAVDMLGQFGFDMAEAGNGLEALEKAKALRPALVLMDVVMPGMDGLEVTRRLRQMPEFRDLPIVAVSASASRTDAAESLAAGANAFLPKPIGFSGLLSQLAALLKIEWCDEVPNTRAIASGRTTVPAADSAAEALIVPPPEEVEALHYLARLGDMRAIAQHAAHLIELDERYRPFADHLCQLAKNYQSKAILRFIEQYRAAVGTSE</sequence>
<evidence type="ECO:0000256" key="17">
    <source>
        <dbReference type="PROSITE-ProRule" id="PRU00169"/>
    </source>
</evidence>
<dbReference type="STRING" id="169427.SAMN05192548_102472"/>
<dbReference type="InterPro" id="IPR005467">
    <property type="entry name" value="His_kinase_dom"/>
</dbReference>
<dbReference type="FunFam" id="3.30.565.10:FF:000010">
    <property type="entry name" value="Sensor histidine kinase RcsC"/>
    <property type="match status" value="1"/>
</dbReference>
<dbReference type="CDD" id="cd17546">
    <property type="entry name" value="REC_hyHK_CKI1_RcsC-like"/>
    <property type="match status" value="1"/>
</dbReference>
<evidence type="ECO:0000259" key="22">
    <source>
        <dbReference type="PROSITE" id="PS50112"/>
    </source>
</evidence>
<keyword evidence="13" id="KW-0843">Virulence</keyword>
<dbReference type="SMART" id="SM00387">
    <property type="entry name" value="HATPase_c"/>
    <property type="match status" value="1"/>
</dbReference>
<evidence type="ECO:0000259" key="21">
    <source>
        <dbReference type="PROSITE" id="PS50110"/>
    </source>
</evidence>
<feature type="transmembrane region" description="Helical" evidence="19">
    <location>
        <begin position="12"/>
        <end position="35"/>
    </location>
</feature>
<dbReference type="SMART" id="SM00448">
    <property type="entry name" value="REC"/>
    <property type="match status" value="1"/>
</dbReference>
<dbReference type="CDD" id="cd00130">
    <property type="entry name" value="PAS"/>
    <property type="match status" value="1"/>
</dbReference>
<dbReference type="Pfam" id="PF00672">
    <property type="entry name" value="HAMP"/>
    <property type="match status" value="1"/>
</dbReference>
<keyword evidence="11 19" id="KW-1133">Transmembrane helix</keyword>
<dbReference type="InterPro" id="IPR013656">
    <property type="entry name" value="PAS_4"/>
</dbReference>
<evidence type="ECO:0000259" key="23">
    <source>
        <dbReference type="PROSITE" id="PS50113"/>
    </source>
</evidence>
<feature type="domain" description="Response regulatory" evidence="21">
    <location>
        <begin position="726"/>
        <end position="842"/>
    </location>
</feature>
<dbReference type="OrthoDB" id="9810730at2"/>